<sequence length="115" mass="12764">MEMTWTPGGLLVDGLSTPSASPIHDCLVAFHHRSYESDETGEVLPVEIVVRGRHKSIAWAKPRKAKTPTGEISTTLSYYKLVIGGEEIIEIDKPGYVFRVRGVDRMAERRQALGV</sequence>
<organism evidence="1 2">
    <name type="scientific">Halolamina pelagica</name>
    <dbReference type="NCBI Taxonomy" id="699431"/>
    <lineage>
        <taxon>Archaea</taxon>
        <taxon>Methanobacteriati</taxon>
        <taxon>Methanobacteriota</taxon>
        <taxon>Stenosarchaea group</taxon>
        <taxon>Halobacteria</taxon>
        <taxon>Halobacteriales</taxon>
        <taxon>Haloferacaceae</taxon>
    </lineage>
</organism>
<evidence type="ECO:0000313" key="1">
    <source>
        <dbReference type="EMBL" id="KPN28886.1"/>
    </source>
</evidence>
<proteinExistence type="predicted"/>
<dbReference type="AlphaFoldDB" id="A0A0P7HQ39"/>
<comment type="caution">
    <text evidence="1">The sequence shown here is derived from an EMBL/GenBank/DDBJ whole genome shotgun (WGS) entry which is preliminary data.</text>
</comment>
<dbReference type="STRING" id="699431.SY89_03538"/>
<dbReference type="Pfam" id="PF04985">
    <property type="entry name" value="Phage_tube"/>
    <property type="match status" value="1"/>
</dbReference>
<reference evidence="2" key="1">
    <citation type="submission" date="2013-11" db="EMBL/GenBank/DDBJ databases">
        <authorList>
            <person name="Hoang H.T."/>
            <person name="Killian M.L."/>
            <person name="Madson D.M."/>
            <person name="Arruda P.H.E."/>
            <person name="Sun D."/>
            <person name="Schwartz K.J."/>
            <person name="Yoon K."/>
        </authorList>
    </citation>
    <scope>NUCLEOTIDE SEQUENCE [LARGE SCALE GENOMIC DNA]</scope>
    <source>
        <strain evidence="2">CDK2</strain>
    </source>
</reference>
<dbReference type="EMBL" id="LGUC01000003">
    <property type="protein sequence ID" value="KPN28886.1"/>
    <property type="molecule type" value="Genomic_DNA"/>
</dbReference>
<dbReference type="InterPro" id="IPR006498">
    <property type="entry name" value="Tail_tube"/>
</dbReference>
<gene>
    <name evidence="1" type="ORF">SY89_03538</name>
</gene>
<keyword evidence="2" id="KW-1185">Reference proteome</keyword>
<evidence type="ECO:0000313" key="2">
    <source>
        <dbReference type="Proteomes" id="UP000050535"/>
    </source>
</evidence>
<protein>
    <submittedName>
        <fullName evidence="1">Major tail tube protein</fullName>
    </submittedName>
</protein>
<accession>A0A0P7HQ39</accession>
<dbReference type="Proteomes" id="UP000050535">
    <property type="component" value="Unassembled WGS sequence"/>
</dbReference>
<name>A0A0P7HQ39_9EURY</name>